<gene>
    <name evidence="2" type="ORF">C0081_22965</name>
</gene>
<dbReference type="SUPFAM" id="SSF54593">
    <property type="entry name" value="Glyoxalase/Bleomycin resistance protein/Dihydroxybiphenyl dioxygenase"/>
    <property type="match status" value="1"/>
</dbReference>
<name>A0A2N5XKX6_9HYPH</name>
<evidence type="ECO:0000313" key="2">
    <source>
        <dbReference type="EMBL" id="PLW75191.1"/>
    </source>
</evidence>
<keyword evidence="3" id="KW-1185">Reference proteome</keyword>
<feature type="domain" description="VOC" evidence="1">
    <location>
        <begin position="1"/>
        <end position="125"/>
    </location>
</feature>
<evidence type="ECO:0000259" key="1">
    <source>
        <dbReference type="PROSITE" id="PS51819"/>
    </source>
</evidence>
<reference evidence="2 3" key="1">
    <citation type="submission" date="2018-01" db="EMBL/GenBank/DDBJ databases">
        <title>The draft genome sequence of Cohaesibacter sp. H1304.</title>
        <authorList>
            <person name="Wang N.-N."/>
            <person name="Du Z.-J."/>
        </authorList>
    </citation>
    <scope>NUCLEOTIDE SEQUENCE [LARGE SCALE GENOMIC DNA]</scope>
    <source>
        <strain evidence="2 3">H1304</strain>
    </source>
</reference>
<dbReference type="PROSITE" id="PS51819">
    <property type="entry name" value="VOC"/>
    <property type="match status" value="1"/>
</dbReference>
<dbReference type="CDD" id="cd07262">
    <property type="entry name" value="VOC_like"/>
    <property type="match status" value="1"/>
</dbReference>
<proteinExistence type="predicted"/>
<dbReference type="PANTHER" id="PTHR35006:SF4">
    <property type="entry name" value="BLR7706 PROTEIN"/>
    <property type="match status" value="1"/>
</dbReference>
<dbReference type="Proteomes" id="UP000234881">
    <property type="component" value="Unassembled WGS sequence"/>
</dbReference>
<dbReference type="OrthoDB" id="9807407at2"/>
<dbReference type="Gene3D" id="3.10.180.10">
    <property type="entry name" value="2,3-Dihydroxybiphenyl 1,2-Dioxygenase, domain 1"/>
    <property type="match status" value="1"/>
</dbReference>
<evidence type="ECO:0000313" key="3">
    <source>
        <dbReference type="Proteomes" id="UP000234881"/>
    </source>
</evidence>
<accession>A0A2N5XKX6</accession>
<dbReference type="InterPro" id="IPR004360">
    <property type="entry name" value="Glyas_Fos-R_dOase_dom"/>
</dbReference>
<dbReference type="InterPro" id="IPR037523">
    <property type="entry name" value="VOC_core"/>
</dbReference>
<organism evidence="2 3">
    <name type="scientific">Cohaesibacter celericrescens</name>
    <dbReference type="NCBI Taxonomy" id="2067669"/>
    <lineage>
        <taxon>Bacteria</taxon>
        <taxon>Pseudomonadati</taxon>
        <taxon>Pseudomonadota</taxon>
        <taxon>Alphaproteobacteria</taxon>
        <taxon>Hyphomicrobiales</taxon>
        <taxon>Cohaesibacteraceae</taxon>
    </lineage>
</organism>
<dbReference type="AlphaFoldDB" id="A0A2N5XKX6"/>
<comment type="caution">
    <text evidence="2">The sequence shown here is derived from an EMBL/GenBank/DDBJ whole genome shotgun (WGS) entry which is preliminary data.</text>
</comment>
<dbReference type="Pfam" id="PF00903">
    <property type="entry name" value="Glyoxalase"/>
    <property type="match status" value="1"/>
</dbReference>
<dbReference type="InterPro" id="IPR029068">
    <property type="entry name" value="Glyas_Bleomycin-R_OHBP_Dase"/>
</dbReference>
<dbReference type="PANTHER" id="PTHR35006">
    <property type="entry name" value="GLYOXALASE FAMILY PROTEIN (AFU_ORTHOLOGUE AFUA_5G14830)"/>
    <property type="match status" value="1"/>
</dbReference>
<sequence length="134" mass="14444">MSHVSIGVTDYAKSRAFYEAVLATIGAKVVMEVDAPGVQAAAFGKQFPEFWVQTPHDGEKPSVGNGTHFGFLAPNNSAVRAFWDKAVELGASPDGEPGPRPHYGEAYYGCFLRDLDGHKIEAMAWNAAFDTGHD</sequence>
<dbReference type="EMBL" id="PKUQ01000055">
    <property type="protein sequence ID" value="PLW75191.1"/>
    <property type="molecule type" value="Genomic_DNA"/>
</dbReference>
<protein>
    <submittedName>
        <fullName evidence="2">Glyoxalase</fullName>
    </submittedName>
</protein>